<dbReference type="PROSITE" id="PS51257">
    <property type="entry name" value="PROKAR_LIPOPROTEIN"/>
    <property type="match status" value="1"/>
</dbReference>
<dbReference type="InterPro" id="IPR000719">
    <property type="entry name" value="Prot_kinase_dom"/>
</dbReference>
<dbReference type="Proteomes" id="UP000515145">
    <property type="component" value="Chromosome 7"/>
</dbReference>
<evidence type="ECO:0000256" key="8">
    <source>
        <dbReference type="ARBA" id="ARBA00022741"/>
    </source>
</evidence>
<dbReference type="GO" id="GO:0005524">
    <property type="term" value="F:ATP binding"/>
    <property type="evidence" value="ECO:0007669"/>
    <property type="project" value="UniProtKB-UniRule"/>
</dbReference>
<protein>
    <recommendedName>
        <fullName evidence="3">receptor protein serine/threonine kinase</fullName>
        <ecNumber evidence="3">2.7.11.30</ecNumber>
    </recommendedName>
</protein>
<evidence type="ECO:0000259" key="17">
    <source>
        <dbReference type="PROSITE" id="PS50011"/>
    </source>
</evidence>
<keyword evidence="13" id="KW-0675">Receptor</keyword>
<evidence type="ECO:0000256" key="15">
    <source>
        <dbReference type="SAM" id="Phobius"/>
    </source>
</evidence>
<dbReference type="InterPro" id="IPR011009">
    <property type="entry name" value="Kinase-like_dom_sf"/>
</dbReference>
<dbReference type="GeneID" id="114438204"/>
<dbReference type="GO" id="GO:0030509">
    <property type="term" value="P:BMP signaling pathway"/>
    <property type="evidence" value="ECO:0007669"/>
    <property type="project" value="TreeGrafter"/>
</dbReference>
<evidence type="ECO:0000313" key="18">
    <source>
        <dbReference type="Proteomes" id="UP000515145"/>
    </source>
</evidence>
<dbReference type="PANTHER" id="PTHR23255:SF49">
    <property type="entry name" value="ANTI-MUELLERIAN HORMONE TYPE-2 RECEPTOR"/>
    <property type="match status" value="1"/>
</dbReference>
<dbReference type="CDD" id="cd23616">
    <property type="entry name" value="TFP_LU_ECD_AMHR2"/>
    <property type="match status" value="1"/>
</dbReference>
<dbReference type="PANTHER" id="PTHR23255">
    <property type="entry name" value="TRANSFORMING GROWTH FACTOR-BETA RECEPTOR TYPE I AND II"/>
    <property type="match status" value="1"/>
</dbReference>
<keyword evidence="8 14" id="KW-0547">Nucleotide-binding</keyword>
<evidence type="ECO:0000256" key="2">
    <source>
        <dbReference type="ARBA" id="ARBA00009605"/>
    </source>
</evidence>
<dbReference type="RefSeq" id="XP_028265200.1">
    <property type="nucleotide sequence ID" value="XM_028409399.1"/>
</dbReference>
<gene>
    <name evidence="19" type="primary">LOC114438204</name>
</gene>
<evidence type="ECO:0000256" key="11">
    <source>
        <dbReference type="ARBA" id="ARBA00022989"/>
    </source>
</evidence>
<comment type="similarity">
    <text evidence="2">Belongs to the protein kinase superfamily. TKL Ser/Thr protein kinase family. TGFB receptor subfamily.</text>
</comment>
<dbReference type="OrthoDB" id="669224at2759"/>
<keyword evidence="7 16" id="KW-0732">Signal</keyword>
<evidence type="ECO:0000256" key="9">
    <source>
        <dbReference type="ARBA" id="ARBA00022777"/>
    </source>
</evidence>
<evidence type="ECO:0000256" key="6">
    <source>
        <dbReference type="ARBA" id="ARBA00022692"/>
    </source>
</evidence>
<evidence type="ECO:0000256" key="1">
    <source>
        <dbReference type="ARBA" id="ARBA00004479"/>
    </source>
</evidence>
<keyword evidence="6 15" id="KW-0812">Transmembrane</keyword>
<feature type="transmembrane region" description="Helical" evidence="15">
    <location>
        <begin position="143"/>
        <end position="166"/>
    </location>
</feature>
<evidence type="ECO:0000313" key="19">
    <source>
        <dbReference type="RefSeq" id="XP_028265200.1"/>
    </source>
</evidence>
<feature type="signal peptide" evidence="16">
    <location>
        <begin position="1"/>
        <end position="25"/>
    </location>
</feature>
<keyword evidence="10 14" id="KW-0067">ATP-binding</keyword>
<feature type="binding site" evidence="14">
    <location>
        <position position="230"/>
    </location>
    <ligand>
        <name>ATP</name>
        <dbReference type="ChEBI" id="CHEBI:30616"/>
    </ligand>
</feature>
<evidence type="ECO:0000256" key="7">
    <source>
        <dbReference type="ARBA" id="ARBA00022729"/>
    </source>
</evidence>
<dbReference type="SUPFAM" id="SSF56112">
    <property type="entry name" value="Protein kinase-like (PK-like)"/>
    <property type="match status" value="1"/>
</dbReference>
<proteinExistence type="inferred from homology"/>
<dbReference type="PROSITE" id="PS50011">
    <property type="entry name" value="PROTEIN_KINASE_DOM"/>
    <property type="match status" value="1"/>
</dbReference>
<feature type="chain" id="PRO_5028146028" description="receptor protein serine/threonine kinase" evidence="16">
    <location>
        <begin position="26"/>
        <end position="504"/>
    </location>
</feature>
<dbReference type="InterPro" id="IPR000333">
    <property type="entry name" value="TGFB_receptor"/>
</dbReference>
<comment type="subcellular location">
    <subcellularLocation>
        <location evidence="1">Membrane</location>
        <topology evidence="1">Single-pass type I membrane protein</topology>
    </subcellularLocation>
</comment>
<feature type="domain" description="Protein kinase" evidence="17">
    <location>
        <begin position="203"/>
        <end position="502"/>
    </location>
</feature>
<dbReference type="Gene3D" id="1.10.510.10">
    <property type="entry name" value="Transferase(Phosphotransferase) domain 1"/>
    <property type="match status" value="1"/>
</dbReference>
<dbReference type="InterPro" id="IPR017441">
    <property type="entry name" value="Protein_kinase_ATP_BS"/>
</dbReference>
<evidence type="ECO:0000256" key="13">
    <source>
        <dbReference type="ARBA" id="ARBA00023170"/>
    </source>
</evidence>
<evidence type="ECO:0000256" key="12">
    <source>
        <dbReference type="ARBA" id="ARBA00023136"/>
    </source>
</evidence>
<dbReference type="InterPro" id="IPR001245">
    <property type="entry name" value="Ser-Thr/Tyr_kinase_cat_dom"/>
</dbReference>
<evidence type="ECO:0000256" key="3">
    <source>
        <dbReference type="ARBA" id="ARBA00012401"/>
    </source>
</evidence>
<evidence type="ECO:0000256" key="14">
    <source>
        <dbReference type="PROSITE-ProRule" id="PRU10141"/>
    </source>
</evidence>
<dbReference type="GO" id="GO:0005024">
    <property type="term" value="F:transforming growth factor beta receptor activity"/>
    <property type="evidence" value="ECO:0007669"/>
    <property type="project" value="TreeGrafter"/>
</dbReference>
<keyword evidence="5" id="KW-0808">Transferase</keyword>
<evidence type="ECO:0000256" key="16">
    <source>
        <dbReference type="SAM" id="SignalP"/>
    </source>
</evidence>
<dbReference type="AlphaFoldDB" id="A0A6P7IAF1"/>
<dbReference type="PROSITE" id="PS00107">
    <property type="entry name" value="PROTEIN_KINASE_ATP"/>
    <property type="match status" value="1"/>
</dbReference>
<dbReference type="EC" id="2.7.11.30" evidence="3"/>
<keyword evidence="4" id="KW-0723">Serine/threonine-protein kinase</keyword>
<evidence type="ECO:0000256" key="10">
    <source>
        <dbReference type="ARBA" id="ARBA00022840"/>
    </source>
</evidence>
<name>A0A6P7IAF1_9TELE</name>
<evidence type="ECO:0000256" key="5">
    <source>
        <dbReference type="ARBA" id="ARBA00022679"/>
    </source>
</evidence>
<organism evidence="18 19">
    <name type="scientific">Parambassis ranga</name>
    <name type="common">Indian glassy fish</name>
    <dbReference type="NCBI Taxonomy" id="210632"/>
    <lineage>
        <taxon>Eukaryota</taxon>
        <taxon>Metazoa</taxon>
        <taxon>Chordata</taxon>
        <taxon>Craniata</taxon>
        <taxon>Vertebrata</taxon>
        <taxon>Euteleostomi</taxon>
        <taxon>Actinopterygii</taxon>
        <taxon>Neopterygii</taxon>
        <taxon>Teleostei</taxon>
        <taxon>Neoteleostei</taxon>
        <taxon>Acanthomorphata</taxon>
        <taxon>Ovalentaria</taxon>
        <taxon>Ambassidae</taxon>
        <taxon>Parambassis</taxon>
    </lineage>
</organism>
<accession>A0A6P7IAF1</accession>
<keyword evidence="11 15" id="KW-1133">Transmembrane helix</keyword>
<dbReference type="InParanoid" id="A0A6P7IAF1"/>
<sequence length="504" mass="56427">MQQKFKHCQHCVFVSAGCMFLCISSQSVLQKKRQCVFQVKPQAYRYTTAGNVSGSVQTCENTHCCVGYFVMIEGQLSVDTLACDVVEKSCPDATCKAKLRLLHNNSSTVKCVCNTDFCNNNITWTPESEQPPRTYSYSEGNSALVVTVVVILFIIFFVIVAARWIIPFRKKKENLQSSCAEHGVLPACSCYTTKSSEIDMSHIELQQVLGQGHFATVFQGRYKGSAVAVKVLPAGWKHKFNTEKEVYELPLMKHAGIVHFLGSGRRPDDSSWFIVLQFAEYGSLHSFLCKHTISWMLSLKMCQTLSQGLSYLHSDLLSSDAHKPPVAHRDLSSFNVLVRADGTCALCDFGCSTILRSCSGHRCWQSDTTNMELGTLNYMSPEILEGSVNLRSSCFLMQGDVYALSLLLWEIWMRCSDLSEGGIAPQHLLPYEVELGANPTLERLILFVSHMDKRPSIPEYWELLPQGSALKEILTDCWDCDPDARLRAQCVVDRLGSFQSSFSQ</sequence>
<keyword evidence="12 15" id="KW-0472">Membrane</keyword>
<keyword evidence="18" id="KW-1185">Reference proteome</keyword>
<dbReference type="GO" id="GO:0005886">
    <property type="term" value="C:plasma membrane"/>
    <property type="evidence" value="ECO:0007669"/>
    <property type="project" value="TreeGrafter"/>
</dbReference>
<dbReference type="Pfam" id="PF07714">
    <property type="entry name" value="PK_Tyr_Ser-Thr"/>
    <property type="match status" value="1"/>
</dbReference>
<evidence type="ECO:0000256" key="4">
    <source>
        <dbReference type="ARBA" id="ARBA00022527"/>
    </source>
</evidence>
<reference evidence="19" key="1">
    <citation type="submission" date="2025-08" db="UniProtKB">
        <authorList>
            <consortium name="RefSeq"/>
        </authorList>
    </citation>
    <scope>IDENTIFICATION</scope>
</reference>
<dbReference type="Gene3D" id="3.30.200.20">
    <property type="entry name" value="Phosphorylase Kinase, domain 1"/>
    <property type="match status" value="1"/>
</dbReference>
<keyword evidence="9" id="KW-0418">Kinase</keyword>
<dbReference type="GO" id="GO:0043235">
    <property type="term" value="C:receptor complex"/>
    <property type="evidence" value="ECO:0007669"/>
    <property type="project" value="TreeGrafter"/>
</dbReference>